<feature type="non-terminal residue" evidence="1">
    <location>
        <position position="1"/>
    </location>
</feature>
<gene>
    <name evidence="1" type="ORF">BB560_006199</name>
</gene>
<organism evidence="1 2">
    <name type="scientific">Smittium megazygosporum</name>
    <dbReference type="NCBI Taxonomy" id="133381"/>
    <lineage>
        <taxon>Eukaryota</taxon>
        <taxon>Fungi</taxon>
        <taxon>Fungi incertae sedis</taxon>
        <taxon>Zoopagomycota</taxon>
        <taxon>Kickxellomycotina</taxon>
        <taxon>Harpellomycetes</taxon>
        <taxon>Harpellales</taxon>
        <taxon>Legeriomycetaceae</taxon>
        <taxon>Smittium</taxon>
    </lineage>
</organism>
<reference evidence="1 2" key="1">
    <citation type="journal article" date="2018" name="MBio">
        <title>Comparative Genomics Reveals the Core Gene Toolbox for the Fungus-Insect Symbiosis.</title>
        <authorList>
            <person name="Wang Y."/>
            <person name="Stata M."/>
            <person name="Wang W."/>
            <person name="Stajich J.E."/>
            <person name="White M.M."/>
            <person name="Moncalvo J.M."/>
        </authorList>
    </citation>
    <scope>NUCLEOTIDE SEQUENCE [LARGE SCALE GENOMIC DNA]</scope>
    <source>
        <strain evidence="1 2">SC-DP-2</strain>
    </source>
</reference>
<comment type="caution">
    <text evidence="1">The sequence shown here is derived from an EMBL/GenBank/DDBJ whole genome shotgun (WGS) entry which is preliminary data.</text>
</comment>
<proteinExistence type="predicted"/>
<name>A0A2T9YDN4_9FUNG</name>
<accession>A0A2T9YDN4</accession>
<evidence type="ECO:0000313" key="1">
    <source>
        <dbReference type="EMBL" id="PVU90446.1"/>
    </source>
</evidence>
<protein>
    <submittedName>
        <fullName evidence="1">Uncharacterized protein</fullName>
    </submittedName>
</protein>
<dbReference type="EMBL" id="MBFS01002958">
    <property type="protein sequence ID" value="PVU90446.1"/>
    <property type="molecule type" value="Genomic_DNA"/>
</dbReference>
<dbReference type="AlphaFoldDB" id="A0A2T9YDN4"/>
<evidence type="ECO:0000313" key="2">
    <source>
        <dbReference type="Proteomes" id="UP000245609"/>
    </source>
</evidence>
<feature type="non-terminal residue" evidence="1">
    <location>
        <position position="163"/>
    </location>
</feature>
<keyword evidence="2" id="KW-1185">Reference proteome</keyword>
<dbReference type="Proteomes" id="UP000245609">
    <property type="component" value="Unassembled WGS sequence"/>
</dbReference>
<sequence>YKGVCPNLLSNEVDTLLNQIPVVRDLIPGIEICEISNILDNVYHLLETASAITDKNGWKSLFENRFIEELKNIYDELRSINIDTKNEENDASSNNMEDSLNPNPVSPEDLLVLSKQAKYDSFSNHPSLENETDRNDDFHKFNEQLKSFLMLLDSFIIKTEEYR</sequence>